<protein>
    <submittedName>
        <fullName evidence="1">30 kDa protein</fullName>
    </submittedName>
</protein>
<name>A0AAU6W0W7_9VIRU</name>
<sequence>MELKELFTQLSYGELSNLAIANNGSGEIQEAAKPRIVNYANEALLRLYSRFVLKENDVIVKMLPGVTFYHLLTRYAEQSADPANLEITPYILDLSREKFEEDVIKILSIYDNDGCLRPLNDDNGWNSLYTPQHNTVQNPLPKVGEVLSIHYQAKHAKLIYDGAVITNPGPTTDGNGGNGGNGNSVSIQGTPQTIFLPDVLYGALTSYIAYKVFSHMGTPDSSAKAQEHMSMYEGICAEIIDRDLVNSSVAGTNVKFWERGFR</sequence>
<gene>
    <name evidence="1" type="ORF">Arace01_00083</name>
</gene>
<reference evidence="1" key="1">
    <citation type="journal article" date="2024" name="J. Gen. Virol.">
        <title>Novel phages of Pseudomonas syringae unveil numerous potential auxiliary metabolic genes.</title>
        <authorList>
            <person name="Feltin C."/>
            <person name="Garneau J.R."/>
            <person name="Morris C.E."/>
            <person name="Berard A."/>
            <person name="Torres-Barcelo C."/>
        </authorList>
    </citation>
    <scope>NUCLEOTIDE SEQUENCE</scope>
</reference>
<dbReference type="EMBL" id="PP179312">
    <property type="protein sequence ID" value="XAI69749.1"/>
    <property type="molecule type" value="Genomic_DNA"/>
</dbReference>
<proteinExistence type="predicted"/>
<evidence type="ECO:0000313" key="1">
    <source>
        <dbReference type="EMBL" id="XAI69749.1"/>
    </source>
</evidence>
<organism evidence="1">
    <name type="scientific">Pseudomonas phage Arace01</name>
    <dbReference type="NCBI Taxonomy" id="3138526"/>
    <lineage>
        <taxon>Viruses</taxon>
    </lineage>
</organism>
<accession>A0AAU6W0W7</accession>